<accession>A0ABT1E7K3</accession>
<dbReference type="NCBIfam" id="TIGR00732">
    <property type="entry name" value="dprA"/>
    <property type="match status" value="1"/>
</dbReference>
<keyword evidence="4" id="KW-1185">Reference proteome</keyword>
<proteinExistence type="inferred from homology"/>
<dbReference type="PANTHER" id="PTHR43022:SF1">
    <property type="entry name" value="PROTEIN SMF"/>
    <property type="match status" value="1"/>
</dbReference>
<evidence type="ECO:0000259" key="2">
    <source>
        <dbReference type="Pfam" id="PF02481"/>
    </source>
</evidence>
<dbReference type="PANTHER" id="PTHR43022">
    <property type="entry name" value="PROTEIN SMF"/>
    <property type="match status" value="1"/>
</dbReference>
<dbReference type="InterPro" id="IPR057666">
    <property type="entry name" value="DrpA_SLOG"/>
</dbReference>
<dbReference type="Proteomes" id="UP001523566">
    <property type="component" value="Unassembled WGS sequence"/>
</dbReference>
<dbReference type="Gene3D" id="3.40.50.450">
    <property type="match status" value="1"/>
</dbReference>
<dbReference type="RefSeq" id="WP_262065551.1">
    <property type="nucleotide sequence ID" value="NZ_JAMXOD010000005.1"/>
</dbReference>
<reference evidence="3 4" key="1">
    <citation type="journal article" date="2022" name="Genome Biol. Evol.">
        <title>Host diet, physiology and behaviors set the stage for Lachnospiraceae cladogenesis.</title>
        <authorList>
            <person name="Vera-Ponce De Leon A."/>
            <person name="Schneider M."/>
            <person name="Jahnes B.C."/>
            <person name="Sadowski V."/>
            <person name="Camuy-Velez L.A."/>
            <person name="Duan J."/>
            <person name="Sabree Z.L."/>
        </authorList>
    </citation>
    <scope>NUCLEOTIDE SEQUENCE [LARGE SCALE GENOMIC DNA]</scope>
    <source>
        <strain evidence="3 4">PAL113</strain>
    </source>
</reference>
<dbReference type="InterPro" id="IPR003488">
    <property type="entry name" value="DprA"/>
</dbReference>
<evidence type="ECO:0000313" key="3">
    <source>
        <dbReference type="EMBL" id="MCP1101763.1"/>
    </source>
</evidence>
<dbReference type="EMBL" id="JAMZFW010000005">
    <property type="protein sequence ID" value="MCP1101763.1"/>
    <property type="molecule type" value="Genomic_DNA"/>
</dbReference>
<name>A0ABT1E7K3_9FIRM</name>
<sequence length="361" mass="40322">MSEEYEIWLAGIRHLGGKKKKLLREKLGSAREVYNIEETQIEKVPFLTENEKEVLKIEKKRDIKRINEEMNEKEINFLPYYSKNYPKKLKEIYSPPYALYYKGSLDLEAVSVGIVGSRAPTPYGEGVALEVAEALGKAGVTIVSGMARGIDSIAHRGALNAGGLTYGILGCGVDICYPREHRGIYSDLIKCGGVLSEYPPNTKPFKSHFPARNRIISGLCDSVFVVEARKRSGSLITADMALEQGREVYALPGPITSPLSEGCNNLIQEGANIFLSVEKLMEEMKINGKISDGNSKQNKKTLERTEFLLYSCLDFFPKNLEELVKVTKLDIGEVLKGLIELELEGIVKEISKNYYVKIKEI</sequence>
<comment type="similarity">
    <text evidence="1">Belongs to the DprA/Smf family.</text>
</comment>
<evidence type="ECO:0000256" key="1">
    <source>
        <dbReference type="ARBA" id="ARBA00006525"/>
    </source>
</evidence>
<protein>
    <submittedName>
        <fullName evidence="3">DNA-processing protein DprA</fullName>
    </submittedName>
</protein>
<dbReference type="Gene3D" id="1.10.10.10">
    <property type="entry name" value="Winged helix-like DNA-binding domain superfamily/Winged helix DNA-binding domain"/>
    <property type="match status" value="1"/>
</dbReference>
<gene>
    <name evidence="3" type="primary">dprA</name>
    <name evidence="3" type="ORF">NK125_04955</name>
</gene>
<dbReference type="Pfam" id="PF02481">
    <property type="entry name" value="DNA_processg_A"/>
    <property type="match status" value="1"/>
</dbReference>
<feature type="domain" description="Smf/DprA SLOG" evidence="2">
    <location>
        <begin position="77"/>
        <end position="284"/>
    </location>
</feature>
<organism evidence="3 4">
    <name type="scientific">Aequitasia blattaphilus</name>
    <dbReference type="NCBI Taxonomy" id="2949332"/>
    <lineage>
        <taxon>Bacteria</taxon>
        <taxon>Bacillati</taxon>
        <taxon>Bacillota</taxon>
        <taxon>Clostridia</taxon>
        <taxon>Lachnospirales</taxon>
        <taxon>Lachnospiraceae</taxon>
        <taxon>Aequitasia</taxon>
    </lineage>
</organism>
<dbReference type="SUPFAM" id="SSF102405">
    <property type="entry name" value="MCP/YpsA-like"/>
    <property type="match status" value="1"/>
</dbReference>
<evidence type="ECO:0000313" key="4">
    <source>
        <dbReference type="Proteomes" id="UP001523566"/>
    </source>
</evidence>
<dbReference type="InterPro" id="IPR036388">
    <property type="entry name" value="WH-like_DNA-bd_sf"/>
</dbReference>
<comment type="caution">
    <text evidence="3">The sequence shown here is derived from an EMBL/GenBank/DDBJ whole genome shotgun (WGS) entry which is preliminary data.</text>
</comment>